<sequence length="273" mass="29652">MISEISSSTAATDVVGDPASVFCARPGWSSTSVEELDGWKRAQCNCVSGTYGPYCLPIVDPVLYYMNYNAVKPNMSEKSGMSTALLVGAIAGPIGLLLVVLAVILVVCCCCRKKNQENDSIGDSDTNSEMYAAYQTGCRVGSMYSGKILQGPMSFHSNNPLDVLSRHNSQHSMSFCNGDPLTELSRNTSQREMSYYNEGIPAPVAIWTSSQGPISCVSDGPMQQYGEMELQQMQPRGSFILRPVSGGHVERQFSSNQIQYVDLESNGAYHGYN</sequence>
<accession>S9TH45</accession>
<evidence type="ECO:0000313" key="3">
    <source>
        <dbReference type="Proteomes" id="UP000015354"/>
    </source>
</evidence>
<protein>
    <submittedName>
        <fullName evidence="2">Uncharacterized protein</fullName>
    </submittedName>
</protein>
<dbReference type="EMBL" id="ATMH01011420">
    <property type="protein sequence ID" value="EPY16239.1"/>
    <property type="molecule type" value="Genomic_DNA"/>
</dbReference>
<name>S9TH45_9TRYP</name>
<keyword evidence="1" id="KW-0472">Membrane</keyword>
<evidence type="ECO:0000313" key="2">
    <source>
        <dbReference type="EMBL" id="EPY16239.1"/>
    </source>
</evidence>
<feature type="transmembrane region" description="Helical" evidence="1">
    <location>
        <begin position="84"/>
        <end position="107"/>
    </location>
</feature>
<organism evidence="2 3">
    <name type="scientific">Strigomonas culicis</name>
    <dbReference type="NCBI Taxonomy" id="28005"/>
    <lineage>
        <taxon>Eukaryota</taxon>
        <taxon>Discoba</taxon>
        <taxon>Euglenozoa</taxon>
        <taxon>Kinetoplastea</taxon>
        <taxon>Metakinetoplastina</taxon>
        <taxon>Trypanosomatida</taxon>
        <taxon>Trypanosomatidae</taxon>
        <taxon>Strigomonadinae</taxon>
        <taxon>Strigomonas</taxon>
    </lineage>
</organism>
<keyword evidence="3" id="KW-1185">Reference proteome</keyword>
<dbReference type="Proteomes" id="UP000015354">
    <property type="component" value="Unassembled WGS sequence"/>
</dbReference>
<keyword evidence="1" id="KW-1133">Transmembrane helix</keyword>
<reference evidence="2 3" key="1">
    <citation type="journal article" date="2013" name="PLoS ONE">
        <title>Predicting the Proteins of Angomonas deanei, Strigomonas culicis and Their Respective Endosymbionts Reveals New Aspects of the Trypanosomatidae Family.</title>
        <authorList>
            <person name="Motta M.C."/>
            <person name="Martins A.C."/>
            <person name="de Souza S.S."/>
            <person name="Catta-Preta C.M."/>
            <person name="Silva R."/>
            <person name="Klein C.C."/>
            <person name="de Almeida L.G."/>
            <person name="de Lima Cunha O."/>
            <person name="Ciapina L.P."/>
            <person name="Brocchi M."/>
            <person name="Colabardini A.C."/>
            <person name="de Araujo Lima B."/>
            <person name="Machado C.R."/>
            <person name="de Almeida Soares C.M."/>
            <person name="Probst C.M."/>
            <person name="de Menezes C.B."/>
            <person name="Thompson C.E."/>
            <person name="Bartholomeu D.C."/>
            <person name="Gradia D.F."/>
            <person name="Pavoni D.P."/>
            <person name="Grisard E.C."/>
            <person name="Fantinatti-Garboggini F."/>
            <person name="Marchini F.K."/>
            <person name="Rodrigues-Luiz G.F."/>
            <person name="Wagner G."/>
            <person name="Goldman G.H."/>
            <person name="Fietto J.L."/>
            <person name="Elias M.C."/>
            <person name="Goldman M.H."/>
            <person name="Sagot M.F."/>
            <person name="Pereira M."/>
            <person name="Stoco P.H."/>
            <person name="de Mendonca-Neto R.P."/>
            <person name="Teixeira S.M."/>
            <person name="Maciel T.E."/>
            <person name="de Oliveira Mendes T.A."/>
            <person name="Urmenyi T.P."/>
            <person name="de Souza W."/>
            <person name="Schenkman S."/>
            <person name="de Vasconcelos A.T."/>
        </authorList>
    </citation>
    <scope>NUCLEOTIDE SEQUENCE [LARGE SCALE GENOMIC DNA]</scope>
</reference>
<proteinExistence type="predicted"/>
<evidence type="ECO:0000256" key="1">
    <source>
        <dbReference type="SAM" id="Phobius"/>
    </source>
</evidence>
<keyword evidence="1" id="KW-0812">Transmembrane</keyword>
<gene>
    <name evidence="2" type="ORF">STCU_11456</name>
</gene>
<comment type="caution">
    <text evidence="2">The sequence shown here is derived from an EMBL/GenBank/DDBJ whole genome shotgun (WGS) entry which is preliminary data.</text>
</comment>
<dbReference type="AlphaFoldDB" id="S9TH45"/>